<name>A0A173SMT6_9FIRM</name>
<dbReference type="InterPro" id="IPR002543">
    <property type="entry name" value="FtsK_dom"/>
</dbReference>
<evidence type="ECO:0000256" key="3">
    <source>
        <dbReference type="ARBA" id="ARBA00022840"/>
    </source>
</evidence>
<dbReference type="InterPro" id="IPR027417">
    <property type="entry name" value="P-loop_NTPase"/>
</dbReference>
<proteinExistence type="predicted"/>
<dbReference type="PANTHER" id="PTHR22683:SF1">
    <property type="entry name" value="TYPE VII SECRETION SYSTEM PROTEIN ESSC"/>
    <property type="match status" value="1"/>
</dbReference>
<keyword evidence="2 4" id="KW-0547">Nucleotide-binding</keyword>
<accession>A0A173SMT6</accession>
<sequence>MDNFGWSIALVPGTPLIIGDTPDAHIQLQGAYGRAARIALQMDKSMMYSILSKYSGDYDTCVNDKIIQKSAKINNHDFISIGDFMAYYNRGKIYFDYGVIKTNGVDVRPESMSIQTTYPVFIRNTRIQVKMDETPIDILEPGTVPKKPELNLITTLFPPVFMMAMMMLLKGTMSGSSSSFMMFSVCSMGVGVLTSIFGIVNREKQYKKTCIERQDTYKLYIEKKRKEIENIRREELDCLNDQYYSTVQDISHIENFDTTLFDRIPTDHDFLEVYLGRGNVESLRQINYKKQEKLEVGDELSSIPNHVADEYRDIEKAPLTLSLRDANAVGIVGNEESLYCMMKNIIVDIISRQYYGDINLYALIDKDEKKYKWLKNLKSIQGTRGCRNIVCDQESRNRVFDNLYKELTLRQDENTSGRFNIVVVMEDYGIKSHPISKFIEHASELDTVFLFFESKLSLLPLYCSHIIDIFDYESAMVYDSQNKMHKKYFEYESIDDESMENIVRILAPVECEEISLAGALRKNISLFELLGVNSVEGLNLDSRWENSKIYETMAVPLGVNVKDEIVYLNLHEKFHGPHGLVAGTTGSGKSEILQTFILGAATLFHPYEIGFLIIDFKGGGMVNQFKDLPHLIGAITNIDGNEVQRSLKSIKAELMKRQNYFAEAGVNHIDKYIQLYKEHKVSEPLPHLVIIVDEFAELKAEQPEFMKELISTARIGRSLGVHLILATQKPSGVVDGQIWSNSKFKLCLKVQSKEDSNEVLKTPLAAEIKEPGRAYLQVGNNEIFELLQSAYSGAAAVSEGEEDKEFSIYELDFSGKRSLVYQNKKKKQKSKTQLEAVVDYIKDFCEQTGIERLPSICMPPLPETIAYEQSEKKSGSEIWVNIGIVDEPERQLQKKLELNLSTQNYMIIGSAQSGKTNLLQTIIRGVAENYTPQEVNLYIIDFGSMILRNYANLNHCGGVVCSDDDEKLKNLFKLLNKEINLRKEKLAEIGVSSFLAYKEAGKTDLPQIIVLIDNMTALKEMYLQDIDYLLPLFRDGIAVGMTFVVANLQTSGIGQRYLSNFEGRITLFCNDSSEYSMMLNGVRLSIPNTPGRCMVQLDKEVLEAQLFISFEGEKEYERVQKIKSFVDEQNDKYINQKAKVIPEIPKELTLTYIQSQFTESISDDKVIIGLDYTSILPVAVELKSGDVLSLTGKNQTDRETFAKYFMDTIVQKASGNTELYVLDDATKKMGECEFNPNTAMYLTSYHDVPPMIEEINQRIEQRYEMYSAGMFDELEMEPWIILVIDSADIMLNMSGDNKIMKYMKEWLGKYKNMKIFVFMPDIENNSISFNSPEMLKIVKDNRHYMVFDDVCNIKICDISVSASKKYSKPIETGDAYYIKDNELVKIKVVRQS</sequence>
<dbReference type="NCBIfam" id="TIGR03928">
    <property type="entry name" value="T7_EssCb_Firm"/>
    <property type="match status" value="1"/>
</dbReference>
<dbReference type="Proteomes" id="UP000095673">
    <property type="component" value="Unassembled WGS sequence"/>
</dbReference>
<dbReference type="SMART" id="SM00382">
    <property type="entry name" value="AAA"/>
    <property type="match status" value="2"/>
</dbReference>
<dbReference type="GO" id="GO:0003677">
    <property type="term" value="F:DNA binding"/>
    <property type="evidence" value="ECO:0007669"/>
    <property type="project" value="InterPro"/>
</dbReference>
<keyword evidence="1" id="KW-0677">Repeat</keyword>
<dbReference type="PANTHER" id="PTHR22683">
    <property type="entry name" value="SPORULATION PROTEIN RELATED"/>
    <property type="match status" value="1"/>
</dbReference>
<protein>
    <submittedName>
        <fullName evidence="6">DNA translocase FtsK</fullName>
    </submittedName>
    <submittedName>
        <fullName evidence="7">Type VII secretion protein EssC</fullName>
    </submittedName>
</protein>
<dbReference type="OrthoDB" id="9807790at2"/>
<evidence type="ECO:0000256" key="4">
    <source>
        <dbReference type="PROSITE-ProRule" id="PRU00289"/>
    </source>
</evidence>
<dbReference type="InterPro" id="IPR003593">
    <property type="entry name" value="AAA+_ATPase"/>
</dbReference>
<evidence type="ECO:0000256" key="2">
    <source>
        <dbReference type="ARBA" id="ARBA00022741"/>
    </source>
</evidence>
<dbReference type="InterPro" id="IPR023839">
    <property type="entry name" value="Firmicutes_EssC_C"/>
</dbReference>
<evidence type="ECO:0000313" key="7">
    <source>
        <dbReference type="EMBL" id="RHD94322.1"/>
    </source>
</evidence>
<dbReference type="EMBL" id="QSJS01000009">
    <property type="protein sequence ID" value="RHD94322.1"/>
    <property type="molecule type" value="Genomic_DNA"/>
</dbReference>
<feature type="domain" description="FtsK" evidence="5">
    <location>
        <begin position="893"/>
        <end position="1076"/>
    </location>
</feature>
<dbReference type="CDD" id="cd01127">
    <property type="entry name" value="TrwB_TraG_TraD_VirD4"/>
    <property type="match status" value="1"/>
</dbReference>
<evidence type="ECO:0000259" key="5">
    <source>
        <dbReference type="PROSITE" id="PS50901"/>
    </source>
</evidence>
<dbReference type="Gene3D" id="3.40.50.300">
    <property type="entry name" value="P-loop containing nucleotide triphosphate hydrolases"/>
    <property type="match status" value="3"/>
</dbReference>
<dbReference type="Proteomes" id="UP000284835">
    <property type="component" value="Unassembled WGS sequence"/>
</dbReference>
<evidence type="ECO:0000313" key="9">
    <source>
        <dbReference type="Proteomes" id="UP000284835"/>
    </source>
</evidence>
<dbReference type="PROSITE" id="PS50901">
    <property type="entry name" value="FTSK"/>
    <property type="match status" value="2"/>
</dbReference>
<feature type="domain" description="FtsK" evidence="5">
    <location>
        <begin position="563"/>
        <end position="757"/>
    </location>
</feature>
<dbReference type="EMBL" id="CYXM01000004">
    <property type="protein sequence ID" value="CUM91984.1"/>
    <property type="molecule type" value="Genomic_DNA"/>
</dbReference>
<feature type="binding site" evidence="4">
    <location>
        <begin position="909"/>
        <end position="916"/>
    </location>
    <ligand>
        <name>ATP</name>
        <dbReference type="ChEBI" id="CHEBI:30616"/>
    </ligand>
</feature>
<dbReference type="InterPro" id="IPR050206">
    <property type="entry name" value="FtsK/SpoIIIE/SftA"/>
</dbReference>
<dbReference type="RefSeq" id="WP_055237841.1">
    <property type="nucleotide sequence ID" value="NZ_CYXM01000004.1"/>
</dbReference>
<dbReference type="GO" id="GO:0005524">
    <property type="term" value="F:ATP binding"/>
    <property type="evidence" value="ECO:0007669"/>
    <property type="project" value="UniProtKB-UniRule"/>
</dbReference>
<dbReference type="SUPFAM" id="SSF52540">
    <property type="entry name" value="P-loop containing nucleoside triphosphate hydrolases"/>
    <property type="match status" value="2"/>
</dbReference>
<keyword evidence="3 4" id="KW-0067">ATP-binding</keyword>
<dbReference type="Pfam" id="PF01580">
    <property type="entry name" value="FtsK_SpoIIIE"/>
    <property type="match status" value="2"/>
</dbReference>
<feature type="binding site" evidence="4">
    <location>
        <begin position="583"/>
        <end position="590"/>
    </location>
    <ligand>
        <name>ATP</name>
        <dbReference type="ChEBI" id="CHEBI:30616"/>
    </ligand>
</feature>
<evidence type="ECO:0000313" key="8">
    <source>
        <dbReference type="Proteomes" id="UP000095673"/>
    </source>
</evidence>
<evidence type="ECO:0000313" key="6">
    <source>
        <dbReference type="EMBL" id="CUM91984.1"/>
    </source>
</evidence>
<reference evidence="7 9" key="2">
    <citation type="submission" date="2018-08" db="EMBL/GenBank/DDBJ databases">
        <title>A genome reference for cultivated species of the human gut microbiota.</title>
        <authorList>
            <person name="Zou Y."/>
            <person name="Xue W."/>
            <person name="Luo G."/>
        </authorList>
    </citation>
    <scope>NUCLEOTIDE SEQUENCE [LARGE SCALE GENOMIC DNA]</scope>
    <source>
        <strain evidence="7 9">AM30-13AC</strain>
    </source>
</reference>
<organism evidence="6 8">
    <name type="scientific">Agathobacter rectalis</name>
    <dbReference type="NCBI Taxonomy" id="39491"/>
    <lineage>
        <taxon>Bacteria</taxon>
        <taxon>Bacillati</taxon>
        <taxon>Bacillota</taxon>
        <taxon>Clostridia</taxon>
        <taxon>Lachnospirales</taxon>
        <taxon>Lachnospiraceae</taxon>
        <taxon>Agathobacter</taxon>
    </lineage>
</organism>
<gene>
    <name evidence="6" type="primary">essC</name>
    <name evidence="7" type="ORF">DW775_08395</name>
    <name evidence="6" type="ORF">ERS852580_01160</name>
</gene>
<evidence type="ECO:0000256" key="1">
    <source>
        <dbReference type="ARBA" id="ARBA00022737"/>
    </source>
</evidence>
<reference evidence="6 8" key="1">
    <citation type="submission" date="2015-09" db="EMBL/GenBank/DDBJ databases">
        <authorList>
            <consortium name="Pathogen Informatics"/>
        </authorList>
    </citation>
    <scope>NUCLEOTIDE SEQUENCE [LARGE SCALE GENOMIC DNA]</scope>
    <source>
        <strain evidence="6 8">2789STDY5834968</strain>
    </source>
</reference>